<proteinExistence type="predicted"/>
<reference evidence="1" key="1">
    <citation type="submission" date="2016-10" db="EMBL/GenBank/DDBJ databases">
        <title>Sequence of Gallionella enrichment culture.</title>
        <authorList>
            <person name="Poehlein A."/>
            <person name="Muehling M."/>
            <person name="Daniel R."/>
        </authorList>
    </citation>
    <scope>NUCLEOTIDE SEQUENCE</scope>
</reference>
<accession>A0A1J5SGX3</accession>
<name>A0A1J5SGX3_9ZZZZ</name>
<comment type="caution">
    <text evidence="1">The sequence shown here is derived from an EMBL/GenBank/DDBJ whole genome shotgun (WGS) entry which is preliminary data.</text>
</comment>
<dbReference type="EMBL" id="MLJW01000106">
    <property type="protein sequence ID" value="OIQ99413.1"/>
    <property type="molecule type" value="Genomic_DNA"/>
</dbReference>
<organism evidence="1">
    <name type="scientific">mine drainage metagenome</name>
    <dbReference type="NCBI Taxonomy" id="410659"/>
    <lineage>
        <taxon>unclassified sequences</taxon>
        <taxon>metagenomes</taxon>
        <taxon>ecological metagenomes</taxon>
    </lineage>
</organism>
<evidence type="ECO:0000313" key="1">
    <source>
        <dbReference type="EMBL" id="OIQ99413.1"/>
    </source>
</evidence>
<dbReference type="AlphaFoldDB" id="A0A1J5SGX3"/>
<sequence>MSGLQVKRLKCLLLGLFLFGLTASATGETMVNHSFSFDARHDSSDVEVLDYQYGDGTQFGTHADRERVALGQVFPADNISGVIPRGDTLYVKWRDKHSHHVYQDRVDLKNRMPMDIKDLRVHFLIKGSQLYVYLIYPGLKEASVPKGPVRMYEDQKQVQIYPDLPK</sequence>
<gene>
    <name evidence="1" type="ORF">GALL_185100</name>
</gene>
<protein>
    <submittedName>
        <fullName evidence="1">Uncharacterized protein</fullName>
    </submittedName>
</protein>